<dbReference type="Pfam" id="PF16214">
    <property type="entry name" value="AC_N"/>
    <property type="match status" value="1"/>
</dbReference>
<evidence type="ECO:0000256" key="6">
    <source>
        <dbReference type="ARBA" id="ARBA00022723"/>
    </source>
</evidence>
<dbReference type="GO" id="GO:0046872">
    <property type="term" value="F:metal ion binding"/>
    <property type="evidence" value="ECO:0007669"/>
    <property type="project" value="UniProtKB-KW"/>
</dbReference>
<dbReference type="PROSITE" id="PS00452">
    <property type="entry name" value="GUANYLATE_CYCLASE_1"/>
    <property type="match status" value="1"/>
</dbReference>
<evidence type="ECO:0000256" key="20">
    <source>
        <dbReference type="SAM" id="Phobius"/>
    </source>
</evidence>
<dbReference type="GO" id="GO:0007189">
    <property type="term" value="P:adenylate cyclase-activating G protein-coupled receptor signaling pathway"/>
    <property type="evidence" value="ECO:0007669"/>
    <property type="project" value="TreeGrafter"/>
</dbReference>
<dbReference type="Pfam" id="PF00211">
    <property type="entry name" value="Guanylate_cyc"/>
    <property type="match status" value="2"/>
</dbReference>
<evidence type="ECO:0000256" key="5">
    <source>
        <dbReference type="ARBA" id="ARBA00022692"/>
    </source>
</evidence>
<evidence type="ECO:0000256" key="8">
    <source>
        <dbReference type="ARBA" id="ARBA00022741"/>
    </source>
</evidence>
<feature type="binding site" evidence="17">
    <location>
        <position position="371"/>
    </location>
    <ligand>
        <name>Mg(2+)</name>
        <dbReference type="ChEBI" id="CHEBI:18420"/>
        <label>1</label>
        <note>catalytic</note>
    </ligand>
</feature>
<dbReference type="GO" id="GO:0005524">
    <property type="term" value="F:ATP binding"/>
    <property type="evidence" value="ECO:0007669"/>
    <property type="project" value="UniProtKB-KW"/>
</dbReference>
<feature type="binding site" evidence="17">
    <location>
        <position position="415"/>
    </location>
    <ligand>
        <name>Mg(2+)</name>
        <dbReference type="ChEBI" id="CHEBI:18420"/>
        <label>1</label>
        <note>catalytic</note>
    </ligand>
</feature>
<feature type="binding site" evidence="17">
    <location>
        <position position="372"/>
    </location>
    <ligand>
        <name>Mg(2+)</name>
        <dbReference type="ChEBI" id="CHEBI:18420"/>
        <label>2</label>
        <note>catalytic</note>
    </ligand>
</feature>
<protein>
    <recommendedName>
        <fullName evidence="4">adenylate cyclase</fullName>
        <ecNumber evidence="4">4.6.1.1</ecNumber>
    </recommendedName>
</protein>
<evidence type="ECO:0000256" key="13">
    <source>
        <dbReference type="ARBA" id="ARBA00023136"/>
    </source>
</evidence>
<comment type="subcellular location">
    <subcellularLocation>
        <location evidence="3">Membrane</location>
        <topology evidence="3">Multi-pass membrane protein</topology>
    </subcellularLocation>
</comment>
<dbReference type="Pfam" id="PF06327">
    <property type="entry name" value="Adcy_cons_dom"/>
    <property type="match status" value="1"/>
</dbReference>
<dbReference type="GO" id="GO:0035556">
    <property type="term" value="P:intracellular signal transduction"/>
    <property type="evidence" value="ECO:0007669"/>
    <property type="project" value="InterPro"/>
</dbReference>
<evidence type="ECO:0000256" key="11">
    <source>
        <dbReference type="ARBA" id="ARBA00022989"/>
    </source>
</evidence>
<comment type="caution">
    <text evidence="22">The sequence shown here is derived from an EMBL/GenBank/DDBJ whole genome shotgun (WGS) entry which is preliminary data.</text>
</comment>
<keyword evidence="11 20" id="KW-1133">Transmembrane helix</keyword>
<dbReference type="InterPro" id="IPR009398">
    <property type="entry name" value="Adcy_conserved_dom"/>
</dbReference>
<keyword evidence="17" id="KW-0464">Manganese</keyword>
<evidence type="ECO:0000256" key="17">
    <source>
        <dbReference type="PIRSR" id="PIRSR039050-51"/>
    </source>
</evidence>
<feature type="transmembrane region" description="Helical" evidence="20">
    <location>
        <begin position="923"/>
        <end position="945"/>
    </location>
</feature>
<name>A0AAD7ZWB7_DIPPU</name>
<evidence type="ECO:0000256" key="4">
    <source>
        <dbReference type="ARBA" id="ARBA00012201"/>
    </source>
</evidence>
<sequence length="1293" mass="146020">CVQALNGSARRKHLWVRAVRKITNQRTNQLLESLTAAEAKLSSPAVQDDTGNSAPPSPTPCDNTAEVAARKSVDETTTSQKAEDDDVLFKRGIVYRGVYCPSLSNSFREDHLELAYQRYSHRQRQKSLIIVNLVDSLLKIVLATVWAVNKHGFEVEPQQITWTVCTMTANFAICFLGWWRCFANNYLHWAAGTTWLLLIAQGIGFGDDVERSVQMVWYILFIMFVTYAMLPLPLRTCMVLGCTTTVFHIVYTCVQQVANPYDPVSGKCALERMAGSIMLYMTVNFAGMYTKYLTDRGQRKAFLETHRSMETRCRTQKENDRTKGVPVLPDFVAKEMIRDIAKEEERGAFVPNQFHKIYIHRYEDVSILFADIKGFTALASQCSPQELVRILNDLFARFDKLAAENHCLRIKLLGDCYYCVSGLPRARADHAHCCVEMGLHMIKAIQYVRQKTQQSGLDMRIGIHSGSVLCGVLGLRKWQFDVWSYDVTLANHMESGGIPGRVHISKATLDCLNDVYEVEPGFGDTRDNYLKEHGVETYLIKQVEPQRPRKRVYHRFSRPRLWSVDEKAGTLVTLSSANNNNSSVATVVTTATHQGSGAAPTPLGFIEEETTTDWQPEIPFENLNSGEAVDLDELDDPFRDDDDVPGEGDQPVENKPVPRGLSMAEQVDEIIDHSIEIESNKRMRNANLNAWTLRFNDVATENKFCQLREDMFKSNMLCCFIIWLFIVICQLVILPKWTILVVTLSVATVLLAMGLVLVMAEEFRQLPVKLQTMSSGISAKSSFLLAFLVVPYQSYIVESVLCPRSLATDTSSNTTDINLTKASSSLVNPSSQTSSSSLAVHQTTKHNYINNENYAENEEYCEAPEYIVYTWVLCLVALATALKLYYLVKTILAIVMVSVFTSLILVFLTSYPNVFGLYKFSKAITIPVSSIMVLLLAVFLIMVTYHARLVEVTSRLDFLWKQQAERELQDMMETRANNTQLLKNILPDHVAHHFLGEDRPSEELYSQSRDKVGVMFASIPNFTEFYSEDINKGMECIRLLNEIIADFDELLDEPRFKSIEKVKTVGATYMAASGLNPGQKVEEDEYEHLCALVDFAIAMKVRLEEVNKHSFNNFYLRVGISHGPLVGGVIGARKPVYDIWGNTVNEASRMDSTGTMGQIQVPKETSVILEARGYQVQLRGIVFVKGKGDMETYWVMGRRTSRTTGFARQPSQYHSLAAVVYGMVQARRKQTIRKTGTRGYKEQCHKETIPPLQIRNIFQTDINMSDLEDFDLVFDVVVYDENNGSGFIAENSG</sequence>
<evidence type="ECO:0000256" key="9">
    <source>
        <dbReference type="ARBA" id="ARBA00022840"/>
    </source>
</evidence>
<feature type="domain" description="Guanylate cyclase" evidence="21">
    <location>
        <begin position="366"/>
        <end position="494"/>
    </location>
</feature>
<feature type="binding site" evidence="16">
    <location>
        <position position="1185"/>
    </location>
    <ligand>
        <name>ATP</name>
        <dbReference type="ChEBI" id="CHEBI:30616"/>
    </ligand>
</feature>
<dbReference type="InterPro" id="IPR018297">
    <property type="entry name" value="A/G_cyclase_CS"/>
</dbReference>
<feature type="binding site" evidence="16">
    <location>
        <position position="1063"/>
    </location>
    <ligand>
        <name>ATP</name>
        <dbReference type="ChEBI" id="CHEBI:30616"/>
    </ligand>
</feature>
<dbReference type="InterPro" id="IPR029787">
    <property type="entry name" value="Nucleotide_cyclase"/>
</dbReference>
<feature type="transmembrane region" description="Helical" evidence="20">
    <location>
        <begin position="739"/>
        <end position="760"/>
    </location>
</feature>
<evidence type="ECO:0000256" key="12">
    <source>
        <dbReference type="ARBA" id="ARBA00022998"/>
    </source>
</evidence>
<evidence type="ECO:0000256" key="2">
    <source>
        <dbReference type="ARBA" id="ARBA00001936"/>
    </source>
</evidence>
<dbReference type="Gene3D" id="3.30.70.1230">
    <property type="entry name" value="Nucleotide cyclase"/>
    <property type="match status" value="2"/>
</dbReference>
<dbReference type="EMBL" id="JASPKZ010006057">
    <property type="protein sequence ID" value="KAJ9587871.1"/>
    <property type="molecule type" value="Genomic_DNA"/>
</dbReference>
<dbReference type="PIRSF" id="PIRSF039050">
    <property type="entry name" value="Ade_cyc"/>
    <property type="match status" value="1"/>
</dbReference>
<proteinExistence type="inferred from homology"/>
<feature type="transmembrane region" description="Helical" evidence="20">
    <location>
        <begin position="866"/>
        <end position="886"/>
    </location>
</feature>
<dbReference type="Proteomes" id="UP001233999">
    <property type="component" value="Unassembled WGS sequence"/>
</dbReference>
<evidence type="ECO:0000313" key="23">
    <source>
        <dbReference type="Proteomes" id="UP001233999"/>
    </source>
</evidence>
<reference evidence="22" key="2">
    <citation type="submission" date="2023-05" db="EMBL/GenBank/DDBJ databases">
        <authorList>
            <person name="Fouks B."/>
        </authorList>
    </citation>
    <scope>NUCLEOTIDE SEQUENCE</scope>
    <source>
        <strain evidence="22">Stay&amp;Tobe</strain>
        <tissue evidence="22">Testes</tissue>
    </source>
</reference>
<keyword evidence="12" id="KW-0115">cAMP biosynthesis</keyword>
<feature type="binding site" evidence="16">
    <location>
        <begin position="413"/>
        <end position="415"/>
    </location>
    <ligand>
        <name>ATP</name>
        <dbReference type="ChEBI" id="CHEBI:30616"/>
    </ligand>
</feature>
<dbReference type="PANTHER" id="PTHR45627:SF1">
    <property type="entry name" value="ADENYLATE CYCLASE TYPE 8"/>
    <property type="match status" value="1"/>
</dbReference>
<comment type="cofactor">
    <cofactor evidence="17">
        <name>Mg(2+)</name>
        <dbReference type="ChEBI" id="CHEBI:18420"/>
    </cofactor>
    <cofactor evidence="17">
        <name>Mn(2+)</name>
        <dbReference type="ChEBI" id="CHEBI:29035"/>
    </cofactor>
    <text evidence="17">Binds 2 magnesium ions per subunit. Is also active with manganese (in vitro).</text>
</comment>
<reference evidence="22" key="1">
    <citation type="journal article" date="2023" name="IScience">
        <title>Live-bearing cockroach genome reveals convergent evolutionary mechanisms linked to viviparity in insects and beyond.</title>
        <authorList>
            <person name="Fouks B."/>
            <person name="Harrison M.C."/>
            <person name="Mikhailova A.A."/>
            <person name="Marchal E."/>
            <person name="English S."/>
            <person name="Carruthers M."/>
            <person name="Jennings E.C."/>
            <person name="Chiamaka E.L."/>
            <person name="Frigard R.A."/>
            <person name="Pippel M."/>
            <person name="Attardo G.M."/>
            <person name="Benoit J.B."/>
            <person name="Bornberg-Bauer E."/>
            <person name="Tobe S.S."/>
        </authorList>
    </citation>
    <scope>NUCLEOTIDE SEQUENCE</scope>
    <source>
        <strain evidence="22">Stay&amp;Tobe</strain>
    </source>
</reference>
<evidence type="ECO:0000259" key="21">
    <source>
        <dbReference type="PROSITE" id="PS50125"/>
    </source>
</evidence>
<dbReference type="InterPro" id="IPR032628">
    <property type="entry name" value="AC_N"/>
</dbReference>
<dbReference type="GO" id="GO:0006171">
    <property type="term" value="P:cAMP biosynthetic process"/>
    <property type="evidence" value="ECO:0007669"/>
    <property type="project" value="UniProtKB-KW"/>
</dbReference>
<evidence type="ECO:0000256" key="18">
    <source>
        <dbReference type="RuleBase" id="RU000405"/>
    </source>
</evidence>
<dbReference type="PANTHER" id="PTHR45627">
    <property type="entry name" value="ADENYLATE CYCLASE TYPE 1"/>
    <property type="match status" value="1"/>
</dbReference>
<feature type="non-terminal residue" evidence="22">
    <location>
        <position position="1"/>
    </location>
</feature>
<evidence type="ECO:0000256" key="14">
    <source>
        <dbReference type="ARBA" id="ARBA00023180"/>
    </source>
</evidence>
<comment type="similarity">
    <text evidence="18">Belongs to the adenylyl cyclase class-4/guanylyl cyclase family.</text>
</comment>
<keyword evidence="7" id="KW-0677">Repeat</keyword>
<dbReference type="GO" id="GO:0005886">
    <property type="term" value="C:plasma membrane"/>
    <property type="evidence" value="ECO:0007669"/>
    <property type="project" value="InterPro"/>
</dbReference>
<feature type="region of interest" description="Disordered" evidence="19">
    <location>
        <begin position="41"/>
        <end position="79"/>
    </location>
</feature>
<dbReference type="PROSITE" id="PS50125">
    <property type="entry name" value="GUANYLATE_CYCLASE_2"/>
    <property type="match status" value="2"/>
</dbReference>
<feature type="transmembrane region" description="Helical" evidence="20">
    <location>
        <begin position="277"/>
        <end position="294"/>
    </location>
</feature>
<accession>A0AAD7ZWB7</accession>
<keyword evidence="6 17" id="KW-0479">Metal-binding</keyword>
<feature type="transmembrane region" description="Helical" evidence="20">
    <location>
        <begin position="716"/>
        <end position="733"/>
    </location>
</feature>
<evidence type="ECO:0000256" key="7">
    <source>
        <dbReference type="ARBA" id="ARBA00022737"/>
    </source>
</evidence>
<keyword evidence="23" id="KW-1185">Reference proteome</keyword>
<evidence type="ECO:0000256" key="10">
    <source>
        <dbReference type="ARBA" id="ARBA00022842"/>
    </source>
</evidence>
<feature type="transmembrane region" description="Helical" evidence="20">
    <location>
        <begin position="891"/>
        <end position="911"/>
    </location>
</feature>
<feature type="region of interest" description="Disordered" evidence="19">
    <location>
        <begin position="632"/>
        <end position="658"/>
    </location>
</feature>
<dbReference type="GO" id="GO:0004016">
    <property type="term" value="F:adenylate cyclase activity"/>
    <property type="evidence" value="ECO:0007669"/>
    <property type="project" value="UniProtKB-EC"/>
</dbReference>
<feature type="non-terminal residue" evidence="22">
    <location>
        <position position="1293"/>
    </location>
</feature>
<evidence type="ECO:0000256" key="19">
    <source>
        <dbReference type="SAM" id="MobiDB-lite"/>
    </source>
</evidence>
<feature type="binding site" evidence="16">
    <location>
        <begin position="371"/>
        <end position="376"/>
    </location>
    <ligand>
        <name>ATP</name>
        <dbReference type="ChEBI" id="CHEBI:30616"/>
    </ligand>
</feature>
<keyword evidence="9 16" id="KW-0067">ATP-binding</keyword>
<feature type="binding site" evidence="16">
    <location>
        <position position="460"/>
    </location>
    <ligand>
        <name>ATP</name>
        <dbReference type="ChEBI" id="CHEBI:30616"/>
    </ligand>
</feature>
<comment type="catalytic activity">
    <reaction evidence="1">
        <text>ATP = 3',5'-cyclic AMP + diphosphate</text>
        <dbReference type="Rhea" id="RHEA:15389"/>
        <dbReference type="ChEBI" id="CHEBI:30616"/>
        <dbReference type="ChEBI" id="CHEBI:33019"/>
        <dbReference type="ChEBI" id="CHEBI:58165"/>
        <dbReference type="EC" id="4.6.1.1"/>
    </reaction>
</comment>
<dbReference type="FunFam" id="3.30.70.1230:FF:000006">
    <property type="entry name" value="Adenylate cyclase"/>
    <property type="match status" value="1"/>
</dbReference>
<keyword evidence="14" id="KW-0325">Glycoprotein</keyword>
<dbReference type="InterPro" id="IPR001054">
    <property type="entry name" value="A/G_cyclase"/>
</dbReference>
<dbReference type="SUPFAM" id="SSF55073">
    <property type="entry name" value="Nucleotide cyclase"/>
    <property type="match status" value="2"/>
</dbReference>
<feature type="compositionally biased region" description="Acidic residues" evidence="19">
    <location>
        <begin position="632"/>
        <end position="646"/>
    </location>
</feature>
<feature type="binding site" evidence="17">
    <location>
        <position position="415"/>
    </location>
    <ligand>
        <name>Mg(2+)</name>
        <dbReference type="ChEBI" id="CHEBI:18420"/>
        <label>2</label>
        <note>catalytic</note>
    </ligand>
</feature>
<dbReference type="EC" id="4.6.1.1" evidence="4"/>
<keyword evidence="5 20" id="KW-0812">Transmembrane</keyword>
<dbReference type="CDD" id="cd07302">
    <property type="entry name" value="CHD"/>
    <property type="match status" value="2"/>
</dbReference>
<keyword evidence="13 20" id="KW-0472">Membrane</keyword>
<feature type="binding site" evidence="16">
    <location>
        <begin position="1145"/>
        <end position="1149"/>
    </location>
    <ligand>
        <name>ATP</name>
        <dbReference type="ChEBI" id="CHEBI:30616"/>
    </ligand>
</feature>
<organism evidence="22 23">
    <name type="scientific">Diploptera punctata</name>
    <name type="common">Pacific beetle cockroach</name>
    <dbReference type="NCBI Taxonomy" id="6984"/>
    <lineage>
        <taxon>Eukaryota</taxon>
        <taxon>Metazoa</taxon>
        <taxon>Ecdysozoa</taxon>
        <taxon>Arthropoda</taxon>
        <taxon>Hexapoda</taxon>
        <taxon>Insecta</taxon>
        <taxon>Pterygota</taxon>
        <taxon>Neoptera</taxon>
        <taxon>Polyneoptera</taxon>
        <taxon>Dictyoptera</taxon>
        <taxon>Blattodea</taxon>
        <taxon>Blaberoidea</taxon>
        <taxon>Blaberidae</taxon>
        <taxon>Diplopterinae</taxon>
        <taxon>Diploptera</taxon>
    </lineage>
</organism>
<feature type="binding site" evidence="16">
    <location>
        <begin position="1138"/>
        <end position="1140"/>
    </location>
    <ligand>
        <name>ATP</name>
        <dbReference type="ChEBI" id="CHEBI:30616"/>
    </ligand>
</feature>
<evidence type="ECO:0000256" key="3">
    <source>
        <dbReference type="ARBA" id="ARBA00004141"/>
    </source>
</evidence>
<feature type="binding site" evidence="17">
    <location>
        <position position="371"/>
    </location>
    <ligand>
        <name>Mg(2+)</name>
        <dbReference type="ChEBI" id="CHEBI:18420"/>
        <label>2</label>
        <note>catalytic</note>
    </ligand>
</feature>
<evidence type="ECO:0000313" key="22">
    <source>
        <dbReference type="EMBL" id="KAJ9587871.1"/>
    </source>
</evidence>
<feature type="transmembrane region" description="Helical" evidence="20">
    <location>
        <begin position="186"/>
        <end position="206"/>
    </location>
</feature>
<keyword evidence="10 17" id="KW-0460">Magnesium</keyword>
<dbReference type="FunFam" id="3.30.70.1230:FF:000002">
    <property type="entry name" value="Adenylate cyclase"/>
    <property type="match status" value="1"/>
</dbReference>
<comment type="cofactor">
    <cofactor evidence="2">
        <name>Mn(2+)</name>
        <dbReference type="ChEBI" id="CHEBI:29035"/>
    </cofactor>
</comment>
<evidence type="ECO:0000256" key="15">
    <source>
        <dbReference type="ARBA" id="ARBA00023239"/>
    </source>
</evidence>
<keyword evidence="15 18" id="KW-0456">Lyase</keyword>
<dbReference type="InterPro" id="IPR030672">
    <property type="entry name" value="Adcy"/>
</dbReference>
<feature type="transmembrane region" description="Helical" evidence="20">
    <location>
        <begin position="237"/>
        <end position="257"/>
    </location>
</feature>
<evidence type="ECO:0000256" key="1">
    <source>
        <dbReference type="ARBA" id="ARBA00001593"/>
    </source>
</evidence>
<feature type="transmembrane region" description="Helical" evidence="20">
    <location>
        <begin position="160"/>
        <end position="179"/>
    </location>
</feature>
<feature type="domain" description="Guanylate cyclase" evidence="21">
    <location>
        <begin position="1013"/>
        <end position="1151"/>
    </location>
</feature>
<dbReference type="SMART" id="SM00044">
    <property type="entry name" value="CYCc"/>
    <property type="match status" value="2"/>
</dbReference>
<feature type="transmembrane region" description="Helical" evidence="20">
    <location>
        <begin position="128"/>
        <end position="148"/>
    </location>
</feature>
<gene>
    <name evidence="22" type="ORF">L9F63_018705</name>
</gene>
<feature type="transmembrane region" description="Helical" evidence="20">
    <location>
        <begin position="212"/>
        <end position="230"/>
    </location>
</feature>
<keyword evidence="8 16" id="KW-0547">Nucleotide-binding</keyword>
<evidence type="ECO:0000256" key="16">
    <source>
        <dbReference type="PIRSR" id="PIRSR039050-50"/>
    </source>
</evidence>